<gene>
    <name evidence="3" type="ORF">FSP39_005701</name>
</gene>
<dbReference type="Gene3D" id="2.60.40.10">
    <property type="entry name" value="Immunoglobulins"/>
    <property type="match status" value="1"/>
</dbReference>
<dbReference type="AlphaFoldDB" id="A0AA88Y3C1"/>
<name>A0AA88Y3C1_PINIB</name>
<evidence type="ECO:0000313" key="4">
    <source>
        <dbReference type="Proteomes" id="UP001186944"/>
    </source>
</evidence>
<feature type="domain" description="Fibronectin type-III" evidence="2">
    <location>
        <begin position="7"/>
        <end position="98"/>
    </location>
</feature>
<evidence type="ECO:0000256" key="1">
    <source>
        <dbReference type="SAM" id="MobiDB-lite"/>
    </source>
</evidence>
<dbReference type="CDD" id="cd00063">
    <property type="entry name" value="FN3"/>
    <property type="match status" value="1"/>
</dbReference>
<evidence type="ECO:0000313" key="3">
    <source>
        <dbReference type="EMBL" id="KAK3097026.1"/>
    </source>
</evidence>
<organism evidence="3 4">
    <name type="scientific">Pinctada imbricata</name>
    <name type="common">Atlantic pearl-oyster</name>
    <name type="synonym">Pinctada martensii</name>
    <dbReference type="NCBI Taxonomy" id="66713"/>
    <lineage>
        <taxon>Eukaryota</taxon>
        <taxon>Metazoa</taxon>
        <taxon>Spiralia</taxon>
        <taxon>Lophotrochozoa</taxon>
        <taxon>Mollusca</taxon>
        <taxon>Bivalvia</taxon>
        <taxon>Autobranchia</taxon>
        <taxon>Pteriomorphia</taxon>
        <taxon>Pterioida</taxon>
        <taxon>Pterioidea</taxon>
        <taxon>Pteriidae</taxon>
        <taxon>Pinctada</taxon>
    </lineage>
</organism>
<dbReference type="InterPro" id="IPR036116">
    <property type="entry name" value="FN3_sf"/>
</dbReference>
<reference evidence="3" key="1">
    <citation type="submission" date="2019-08" db="EMBL/GenBank/DDBJ databases">
        <title>The improved chromosome-level genome for the pearl oyster Pinctada fucata martensii using PacBio sequencing and Hi-C.</title>
        <authorList>
            <person name="Zheng Z."/>
        </authorList>
    </citation>
    <scope>NUCLEOTIDE SEQUENCE</scope>
    <source>
        <strain evidence="3">ZZ-2019</strain>
        <tissue evidence="3">Adductor muscle</tissue>
    </source>
</reference>
<dbReference type="EMBL" id="VSWD01000007">
    <property type="protein sequence ID" value="KAK3097026.1"/>
    <property type="molecule type" value="Genomic_DNA"/>
</dbReference>
<proteinExistence type="predicted"/>
<accession>A0AA88Y3C1</accession>
<feature type="compositionally biased region" description="Basic and acidic residues" evidence="1">
    <location>
        <begin position="165"/>
        <end position="176"/>
    </location>
</feature>
<protein>
    <recommendedName>
        <fullName evidence="2">Fibronectin type-III domain-containing protein</fullName>
    </recommendedName>
</protein>
<keyword evidence="4" id="KW-1185">Reference proteome</keyword>
<dbReference type="PROSITE" id="PS50853">
    <property type="entry name" value="FN3"/>
    <property type="match status" value="1"/>
</dbReference>
<comment type="caution">
    <text evidence="3">The sequence shown here is derived from an EMBL/GenBank/DDBJ whole genome shotgun (WGS) entry which is preliminary data.</text>
</comment>
<dbReference type="SMART" id="SM00060">
    <property type="entry name" value="FN3"/>
    <property type="match status" value="1"/>
</dbReference>
<dbReference type="InterPro" id="IPR013783">
    <property type="entry name" value="Ig-like_fold"/>
</dbReference>
<evidence type="ECO:0000259" key="2">
    <source>
        <dbReference type="PROSITE" id="PS50853"/>
    </source>
</evidence>
<dbReference type="Proteomes" id="UP001186944">
    <property type="component" value="Unassembled WGS sequence"/>
</dbReference>
<dbReference type="SUPFAM" id="SSF49265">
    <property type="entry name" value="Fibronectin type III"/>
    <property type="match status" value="1"/>
</dbReference>
<feature type="region of interest" description="Disordered" evidence="1">
    <location>
        <begin position="150"/>
        <end position="183"/>
    </location>
</feature>
<dbReference type="InterPro" id="IPR003961">
    <property type="entry name" value="FN3_dom"/>
</dbReference>
<dbReference type="Pfam" id="PF00041">
    <property type="entry name" value="fn3"/>
    <property type="match status" value="1"/>
</dbReference>
<sequence>MKKDTRKPSTPNVKFIQPDEVTIIWGPPSDLTGLAQYQVRFRSGNGKWKFHNTENTISECSIKRLRANTEYEFQVRGIFGDEEGPYSEVGVKVKTKESLGHKLVSFSALLKDSYPKIYQLFTTEDVQARNDEQKTRKVYLENQKPKVYKIRIKQEPKQTKTKPPPYEKKRTPDMRVRPGAQEE</sequence>